<gene>
    <name evidence="10" type="ORF">ET475_03765</name>
</gene>
<comment type="similarity">
    <text evidence="2">Belongs to the MgtC/SapB family.</text>
</comment>
<keyword evidence="4 7" id="KW-0812">Transmembrane</keyword>
<dbReference type="InterPro" id="IPR049177">
    <property type="entry name" value="MgtC_SapB_SrpB_YhiD_N"/>
</dbReference>
<keyword evidence="11" id="KW-1185">Reference proteome</keyword>
<dbReference type="OrthoDB" id="9811198at2"/>
<dbReference type="InterPro" id="IPR003416">
    <property type="entry name" value="MgtC/SapB/SrpB/YhiD_fam"/>
</dbReference>
<evidence type="ECO:0000259" key="8">
    <source>
        <dbReference type="Pfam" id="PF02308"/>
    </source>
</evidence>
<evidence type="ECO:0000256" key="1">
    <source>
        <dbReference type="ARBA" id="ARBA00004651"/>
    </source>
</evidence>
<evidence type="ECO:0000313" key="11">
    <source>
        <dbReference type="Proteomes" id="UP000293995"/>
    </source>
</evidence>
<dbReference type="GO" id="GO:0005886">
    <property type="term" value="C:plasma membrane"/>
    <property type="evidence" value="ECO:0007669"/>
    <property type="project" value="UniProtKB-SubCell"/>
</dbReference>
<organism evidence="10 11">
    <name type="scientific">Microbacterium protaetiae</name>
    <dbReference type="NCBI Taxonomy" id="2509458"/>
    <lineage>
        <taxon>Bacteria</taxon>
        <taxon>Bacillati</taxon>
        <taxon>Actinomycetota</taxon>
        <taxon>Actinomycetes</taxon>
        <taxon>Micrococcales</taxon>
        <taxon>Microbacteriaceae</taxon>
        <taxon>Microbacterium</taxon>
    </lineage>
</organism>
<dbReference type="AlphaFoldDB" id="A0A4P6EAR8"/>
<dbReference type="PANTHER" id="PTHR33778">
    <property type="entry name" value="PROTEIN MGTC"/>
    <property type="match status" value="1"/>
</dbReference>
<evidence type="ECO:0000256" key="6">
    <source>
        <dbReference type="ARBA" id="ARBA00023136"/>
    </source>
</evidence>
<feature type="domain" description="MgtC/SapB/SrpB/YhiD N-terminal" evidence="8">
    <location>
        <begin position="27"/>
        <end position="149"/>
    </location>
</feature>
<evidence type="ECO:0000256" key="4">
    <source>
        <dbReference type="ARBA" id="ARBA00022692"/>
    </source>
</evidence>
<feature type="transmembrane region" description="Helical" evidence="7">
    <location>
        <begin position="81"/>
        <end position="99"/>
    </location>
</feature>
<feature type="transmembrane region" description="Helical" evidence="7">
    <location>
        <begin position="51"/>
        <end position="69"/>
    </location>
</feature>
<dbReference type="Gene3D" id="3.30.70.260">
    <property type="match status" value="1"/>
</dbReference>
<dbReference type="Pfam" id="PF21770">
    <property type="entry name" value="MgtC_SapB_C"/>
    <property type="match status" value="1"/>
</dbReference>
<dbReference type="EMBL" id="CP035494">
    <property type="protein sequence ID" value="QAY59195.1"/>
    <property type="molecule type" value="Genomic_DNA"/>
</dbReference>
<evidence type="ECO:0000313" key="10">
    <source>
        <dbReference type="EMBL" id="QAY59195.1"/>
    </source>
</evidence>
<dbReference type="Proteomes" id="UP000293995">
    <property type="component" value="Chromosome"/>
</dbReference>
<evidence type="ECO:0000259" key="9">
    <source>
        <dbReference type="Pfam" id="PF21770"/>
    </source>
</evidence>
<dbReference type="PANTHER" id="PTHR33778:SF3">
    <property type="entry name" value="PROTEIN MGTC"/>
    <property type="match status" value="1"/>
</dbReference>
<dbReference type="KEGG" id="mprt:ET475_03765"/>
<dbReference type="RefSeq" id="WP_129386159.1">
    <property type="nucleotide sequence ID" value="NZ_CP035494.1"/>
</dbReference>
<comment type="subcellular location">
    <subcellularLocation>
        <location evidence="1">Cell membrane</location>
        <topology evidence="1">Multi-pass membrane protein</topology>
    </subcellularLocation>
</comment>
<keyword evidence="5 7" id="KW-1133">Transmembrane helix</keyword>
<keyword evidence="3" id="KW-1003">Cell membrane</keyword>
<evidence type="ECO:0000256" key="7">
    <source>
        <dbReference type="SAM" id="Phobius"/>
    </source>
</evidence>
<evidence type="ECO:0000256" key="3">
    <source>
        <dbReference type="ARBA" id="ARBA00022475"/>
    </source>
</evidence>
<dbReference type="Pfam" id="PF02308">
    <property type="entry name" value="MgtC"/>
    <property type="match status" value="1"/>
</dbReference>
<accession>A0A4P6EAR8</accession>
<feature type="transmembrane region" description="Helical" evidence="7">
    <location>
        <begin position="22"/>
        <end position="39"/>
    </location>
</feature>
<dbReference type="PRINTS" id="PR01837">
    <property type="entry name" value="MGTCSAPBPROT"/>
</dbReference>
<dbReference type="InterPro" id="IPR048640">
    <property type="entry name" value="MgtC-like_C"/>
</dbReference>
<evidence type="ECO:0000256" key="2">
    <source>
        <dbReference type="ARBA" id="ARBA00009298"/>
    </source>
</evidence>
<protein>
    <submittedName>
        <fullName evidence="10">MgtC/SapB family protein</fullName>
    </submittedName>
</protein>
<proteinExistence type="inferred from homology"/>
<feature type="domain" description="MgtC-like C-terminal" evidence="9">
    <location>
        <begin position="169"/>
        <end position="246"/>
    </location>
</feature>
<keyword evidence="6 7" id="KW-0472">Membrane</keyword>
<name>A0A4P6EAR8_9MICO</name>
<reference evidence="10 11" key="1">
    <citation type="submission" date="2019-01" db="EMBL/GenBank/DDBJ databases">
        <title>Genome sequencing of strain DFW100M-13.</title>
        <authorList>
            <person name="Heo J."/>
            <person name="Kim S.-J."/>
            <person name="Kim J.-S."/>
            <person name="Hong S.-B."/>
            <person name="Kwon S.-W."/>
        </authorList>
    </citation>
    <scope>NUCLEOTIDE SEQUENCE [LARGE SCALE GENOMIC DNA]</scope>
    <source>
        <strain evidence="10 11">DFW100M-13</strain>
    </source>
</reference>
<evidence type="ECO:0000256" key="5">
    <source>
        <dbReference type="ARBA" id="ARBA00022989"/>
    </source>
</evidence>
<sequence length="257" mass="27437">MSLHADLSSLLSLSAEPNSVELAFRVIFALIVGSAVGLERQWRAGLAGLRTNALVSTGAGLFVVMGAYAFADGSSADPTRVAAQVVSGIGFLGAGVILREGLNIRGLNTAATLWCSAALGCLAGMGMYFVAAIGTIVIIAANILLRWLGKSVNRKSRRALAATPDETEYVFEVVTSEKSEPRVRALLLQTLNRPEYKLLAVSASHKKNSSTVSLQASLQSALEDAAPLERAVSRMTLDPKVKKARWWVNDDDNEDEY</sequence>